<comment type="caution">
    <text evidence="1">The sequence shown here is derived from an EMBL/GenBank/DDBJ whole genome shotgun (WGS) entry which is preliminary data.</text>
</comment>
<reference evidence="1 2" key="1">
    <citation type="submission" date="2021-06" db="EMBL/GenBank/DDBJ databases">
        <authorList>
            <person name="Kallberg Y."/>
            <person name="Tangrot J."/>
            <person name="Rosling A."/>
        </authorList>
    </citation>
    <scope>NUCLEOTIDE SEQUENCE [LARGE SCALE GENOMIC DNA]</scope>
    <source>
        <strain evidence="1 2">120-4 pot B 10/14</strain>
    </source>
</reference>
<protein>
    <submittedName>
        <fullName evidence="1">23250_t:CDS:1</fullName>
    </submittedName>
</protein>
<gene>
    <name evidence="1" type="ORF">GMARGA_LOCUS43156</name>
</gene>
<keyword evidence="2" id="KW-1185">Reference proteome</keyword>
<evidence type="ECO:0000313" key="2">
    <source>
        <dbReference type="Proteomes" id="UP000789901"/>
    </source>
</evidence>
<feature type="non-terminal residue" evidence="1">
    <location>
        <position position="45"/>
    </location>
</feature>
<feature type="non-terminal residue" evidence="1">
    <location>
        <position position="1"/>
    </location>
</feature>
<evidence type="ECO:0000313" key="1">
    <source>
        <dbReference type="EMBL" id="CAG8854335.1"/>
    </source>
</evidence>
<organism evidence="1 2">
    <name type="scientific">Gigaspora margarita</name>
    <dbReference type="NCBI Taxonomy" id="4874"/>
    <lineage>
        <taxon>Eukaryota</taxon>
        <taxon>Fungi</taxon>
        <taxon>Fungi incertae sedis</taxon>
        <taxon>Mucoromycota</taxon>
        <taxon>Glomeromycotina</taxon>
        <taxon>Glomeromycetes</taxon>
        <taxon>Diversisporales</taxon>
        <taxon>Gigasporaceae</taxon>
        <taxon>Gigaspora</taxon>
    </lineage>
</organism>
<dbReference type="EMBL" id="CAJVQB010136336">
    <property type="protein sequence ID" value="CAG8854335.1"/>
    <property type="molecule type" value="Genomic_DNA"/>
</dbReference>
<sequence>EIEILNTKYINKKETLKFCYNVNIEEIKKEYEEKIASIDHKYESQ</sequence>
<dbReference type="Proteomes" id="UP000789901">
    <property type="component" value="Unassembled WGS sequence"/>
</dbReference>
<proteinExistence type="predicted"/>
<name>A0ABN7XHR8_GIGMA</name>
<accession>A0ABN7XHR8</accession>